<organism evidence="1 2">
    <name type="scientific">Chitinophaga solisilvae</name>
    <dbReference type="NCBI Taxonomy" id="1233460"/>
    <lineage>
        <taxon>Bacteria</taxon>
        <taxon>Pseudomonadati</taxon>
        <taxon>Bacteroidota</taxon>
        <taxon>Chitinophagia</taxon>
        <taxon>Chitinophagales</taxon>
        <taxon>Chitinophagaceae</taxon>
        <taxon>Chitinophaga</taxon>
    </lineage>
</organism>
<sequence length="491" mass="56353">MKQTIYNRLCFFLLLAVCSSCYKDKGNYDYHPINEVTIQAIDTAYAVLRGDSLHIVPRKTFSLSSNPEDAYTYAWIAVNDSSKTLATTPELHEPVMLMPDNYELYYRITEKATGIKYEFKTELHVMTGIYEGWLLLNDQGNDNPRLDMLSKNVSGDFNFISDVLSFARSPLQLSGKPRSVQVIRYRNNNPDVLIGTSTGTTRIDPETFDWNRTMNVLYDMPRNTPADFAPDRLNHQYGITYLVDKGDLYYRNPPYSIMFAQPLNVVRMETGKFSVSPFVAVSMFSYSLLYDITNKRFLRHSVESFAPYCELMPESPDFDYNNTGMDLVYMERTEYNEFDVFSILKKPSGEFYLSRIYLFFDTEYETAPVRMNAPELDKASYYAVNPDYGYVFYSVGGKLYEYDFSSNQAKLKLDISPRVISCLQTQYMEAEKEPLKSLRKTLAVCSYDPGGPAGKSGRIDFYAATAVMGDLQLRRSFSGMGKVISMDYRGR</sequence>
<keyword evidence="2" id="KW-1185">Reference proteome</keyword>
<dbReference type="Proteomes" id="UP000281028">
    <property type="component" value="Unassembled WGS sequence"/>
</dbReference>
<proteinExistence type="predicted"/>
<accession>A0A433WAU1</accession>
<comment type="caution">
    <text evidence="1">The sequence shown here is derived from an EMBL/GenBank/DDBJ whole genome shotgun (WGS) entry which is preliminary data.</text>
</comment>
<dbReference type="AlphaFoldDB" id="A0A433WAU1"/>
<dbReference type="InterPro" id="IPR032183">
    <property type="entry name" value="PKD-like"/>
</dbReference>
<evidence type="ECO:0000313" key="1">
    <source>
        <dbReference type="EMBL" id="NSL90941.1"/>
    </source>
</evidence>
<gene>
    <name evidence="1" type="ORF">ECE50_029220</name>
</gene>
<evidence type="ECO:0000313" key="2">
    <source>
        <dbReference type="Proteomes" id="UP000281028"/>
    </source>
</evidence>
<name>A0A433WAU1_9BACT</name>
<dbReference type="OrthoDB" id="1095195at2"/>
<protein>
    <submittedName>
        <fullName evidence="1">Uncharacterized protein</fullName>
    </submittedName>
</protein>
<dbReference type="EMBL" id="RIAR02000001">
    <property type="protein sequence ID" value="NSL90941.1"/>
    <property type="molecule type" value="Genomic_DNA"/>
</dbReference>
<dbReference type="Pfam" id="PF16407">
    <property type="entry name" value="PKD_2"/>
    <property type="match status" value="1"/>
</dbReference>
<reference evidence="1" key="1">
    <citation type="submission" date="2020-05" db="EMBL/GenBank/DDBJ databases">
        <title>Chitinophaga laudate sp. nov., isolated from a tropical peat swamp.</title>
        <authorList>
            <person name="Goh C.B.S."/>
            <person name="Lee M.S."/>
            <person name="Parimannan S."/>
            <person name="Pasbakhsh P."/>
            <person name="Yule C.M."/>
            <person name="Rajandas H."/>
            <person name="Loke S."/>
            <person name="Croft L."/>
            <person name="Tan J.B.L."/>
        </authorList>
    </citation>
    <scope>NUCLEOTIDE SEQUENCE</scope>
    <source>
        <strain evidence="1">Mgbs1</strain>
    </source>
</reference>